<dbReference type="HOGENOM" id="CLU_019095_2_0_1"/>
<sequence>MKLLRPTPKAGLGAMAILSLTASTAAHSWIEAAYKIDVATRKFFGAPGYPRGGSFRRLSAEEGVTDNDYIHRLPVNGFYTGDENINKDPVSPNRPDETLEAAPGDYIAILHLENGHVTTKGEGRPLNSGTVYLYGTSQATNEDKLFDIHLVWNKDGTGGDGRGKLLGTRNYDDGNCYEGNPASQVAVERSARLQEAQAQDSLACQSDIQLPEDLEPGSTYTVYWYWDWPTLNTAEIDMEATKEGIFPWMGTFMRGEKDPHGFEPSVLATNESYASTIDIKIVDKSEKPNGAKLLAEDDGLAGKPDVYKEAIEKQLKDGGFAVKVGPSQGDGEGEAEQPPSKQPSSSNSTMPAPSTSSPAESRPTNVPQDGAEDGPVTVTVTKTVEKEPAPTTMPADTTPCPQGSTKTVIEVETKYTTVYPDEASSATEEAGSAVSTTSMPPAPTKSTLPDDISSAFLDLKSTPTTMATSTRKTSTLPDDISSLG</sequence>
<accession>A0A086T811</accession>
<evidence type="ECO:0000313" key="5">
    <source>
        <dbReference type="Proteomes" id="UP000029964"/>
    </source>
</evidence>
<keyword evidence="2" id="KW-0732">Signal</keyword>
<dbReference type="AlphaFoldDB" id="A0A086T811"/>
<protein>
    <recommendedName>
        <fullName evidence="3">DUF7492 domain-containing protein</fullName>
    </recommendedName>
</protein>
<dbReference type="Pfam" id="PF24320">
    <property type="entry name" value="DUF7492"/>
    <property type="match status" value="1"/>
</dbReference>
<comment type="caution">
    <text evidence="4">The sequence shown here is derived from an EMBL/GenBank/DDBJ whole genome shotgun (WGS) entry which is preliminary data.</text>
</comment>
<keyword evidence="5" id="KW-1185">Reference proteome</keyword>
<evidence type="ECO:0000259" key="3">
    <source>
        <dbReference type="Pfam" id="PF24320"/>
    </source>
</evidence>
<gene>
    <name evidence="4" type="ORF">ACRE_037240</name>
</gene>
<feature type="domain" description="DUF7492" evidence="3">
    <location>
        <begin position="25"/>
        <end position="242"/>
    </location>
</feature>
<name>A0A086T811_HAPC1</name>
<dbReference type="EMBL" id="JPKY01000031">
    <property type="protein sequence ID" value="KFH45493.1"/>
    <property type="molecule type" value="Genomic_DNA"/>
</dbReference>
<dbReference type="OrthoDB" id="64281at2759"/>
<dbReference type="Proteomes" id="UP000029964">
    <property type="component" value="Unassembled WGS sequence"/>
</dbReference>
<proteinExistence type="predicted"/>
<feature type="compositionally biased region" description="Low complexity" evidence="1">
    <location>
        <begin position="338"/>
        <end position="364"/>
    </location>
</feature>
<dbReference type="InterPro" id="IPR055915">
    <property type="entry name" value="DUF7492"/>
</dbReference>
<evidence type="ECO:0000256" key="2">
    <source>
        <dbReference type="SAM" id="SignalP"/>
    </source>
</evidence>
<feature type="chain" id="PRO_5001815512" description="DUF7492 domain-containing protein" evidence="2">
    <location>
        <begin position="27"/>
        <end position="484"/>
    </location>
</feature>
<evidence type="ECO:0000256" key="1">
    <source>
        <dbReference type="SAM" id="MobiDB-lite"/>
    </source>
</evidence>
<feature type="region of interest" description="Disordered" evidence="1">
    <location>
        <begin position="318"/>
        <end position="451"/>
    </location>
</feature>
<feature type="region of interest" description="Disordered" evidence="1">
    <location>
        <begin position="463"/>
        <end position="484"/>
    </location>
</feature>
<reference evidence="5" key="1">
    <citation type="journal article" date="2014" name="Genome Announc.">
        <title>Genome sequence and annotation of Acremonium chrysogenum, producer of the beta-lactam antibiotic cephalosporin C.</title>
        <authorList>
            <person name="Terfehr D."/>
            <person name="Dahlmann T.A."/>
            <person name="Specht T."/>
            <person name="Zadra I."/>
            <person name="Kuernsteiner H."/>
            <person name="Kueck U."/>
        </authorList>
    </citation>
    <scope>NUCLEOTIDE SEQUENCE [LARGE SCALE GENOMIC DNA]</scope>
    <source>
        <strain evidence="5">ATCC 11550 / CBS 779.69 / DSM 880 / IAM 14645 / JCM 23072 / IMI 49137</strain>
    </source>
</reference>
<feature type="compositionally biased region" description="Low complexity" evidence="1">
    <location>
        <begin position="422"/>
        <end position="438"/>
    </location>
</feature>
<organism evidence="4 5">
    <name type="scientific">Hapsidospora chrysogenum (strain ATCC 11550 / CBS 779.69 / DSM 880 / IAM 14645 / JCM 23072 / IMI 49137)</name>
    <name type="common">Acremonium chrysogenum</name>
    <dbReference type="NCBI Taxonomy" id="857340"/>
    <lineage>
        <taxon>Eukaryota</taxon>
        <taxon>Fungi</taxon>
        <taxon>Dikarya</taxon>
        <taxon>Ascomycota</taxon>
        <taxon>Pezizomycotina</taxon>
        <taxon>Sordariomycetes</taxon>
        <taxon>Hypocreomycetidae</taxon>
        <taxon>Hypocreales</taxon>
        <taxon>Bionectriaceae</taxon>
        <taxon>Hapsidospora</taxon>
    </lineage>
</organism>
<feature type="compositionally biased region" description="Low complexity" evidence="1">
    <location>
        <begin position="463"/>
        <end position="475"/>
    </location>
</feature>
<evidence type="ECO:0000313" key="4">
    <source>
        <dbReference type="EMBL" id="KFH45493.1"/>
    </source>
</evidence>
<feature type="signal peptide" evidence="2">
    <location>
        <begin position="1"/>
        <end position="26"/>
    </location>
</feature>
<feature type="compositionally biased region" description="Low complexity" evidence="1">
    <location>
        <begin position="389"/>
        <end position="401"/>
    </location>
</feature>